<proteinExistence type="predicted"/>
<dbReference type="SUPFAM" id="SSF56219">
    <property type="entry name" value="DNase I-like"/>
    <property type="match status" value="1"/>
</dbReference>
<protein>
    <recommendedName>
        <fullName evidence="3">Endonuclease/exonuclease/phosphatase domain-containing protein</fullName>
    </recommendedName>
</protein>
<dbReference type="PANTHER" id="PTHR33710:SF77">
    <property type="entry name" value="DNASE I-LIKE SUPERFAMILY PROTEIN"/>
    <property type="match status" value="1"/>
</dbReference>
<comment type="caution">
    <text evidence="1">The sequence shown here is derived from an EMBL/GenBank/DDBJ whole genome shotgun (WGS) entry which is preliminary data.</text>
</comment>
<organism evidence="1 2">
    <name type="scientific">Gossypium stocksii</name>
    <dbReference type="NCBI Taxonomy" id="47602"/>
    <lineage>
        <taxon>Eukaryota</taxon>
        <taxon>Viridiplantae</taxon>
        <taxon>Streptophyta</taxon>
        <taxon>Embryophyta</taxon>
        <taxon>Tracheophyta</taxon>
        <taxon>Spermatophyta</taxon>
        <taxon>Magnoliopsida</taxon>
        <taxon>eudicotyledons</taxon>
        <taxon>Gunneridae</taxon>
        <taxon>Pentapetalae</taxon>
        <taxon>rosids</taxon>
        <taxon>malvids</taxon>
        <taxon>Malvales</taxon>
        <taxon>Malvaceae</taxon>
        <taxon>Malvoideae</taxon>
        <taxon>Gossypium</taxon>
    </lineage>
</organism>
<dbReference type="AlphaFoldDB" id="A0A9D4AEC6"/>
<dbReference type="PANTHER" id="PTHR33710">
    <property type="entry name" value="BNAC02G09200D PROTEIN"/>
    <property type="match status" value="1"/>
</dbReference>
<keyword evidence="2" id="KW-1185">Reference proteome</keyword>
<name>A0A9D4AEC6_9ROSI</name>
<gene>
    <name evidence="1" type="ORF">J1N35_012279</name>
</gene>
<dbReference type="OrthoDB" id="1002282at2759"/>
<dbReference type="Proteomes" id="UP000828251">
    <property type="component" value="Unassembled WGS sequence"/>
</dbReference>
<accession>A0A9D4AEC6</accession>
<evidence type="ECO:0000313" key="2">
    <source>
        <dbReference type="Proteomes" id="UP000828251"/>
    </source>
</evidence>
<dbReference type="EMBL" id="JAIQCV010000004">
    <property type="protein sequence ID" value="KAH1108511.1"/>
    <property type="molecule type" value="Genomic_DNA"/>
</dbReference>
<reference evidence="1 2" key="1">
    <citation type="journal article" date="2021" name="Plant Biotechnol. J.">
        <title>Multi-omics assisted identification of the key and species-specific regulatory components of drought-tolerant mechanisms in Gossypium stocksii.</title>
        <authorList>
            <person name="Yu D."/>
            <person name="Ke L."/>
            <person name="Zhang D."/>
            <person name="Wu Y."/>
            <person name="Sun Y."/>
            <person name="Mei J."/>
            <person name="Sun J."/>
            <person name="Sun Y."/>
        </authorList>
    </citation>
    <scope>NUCLEOTIDE SEQUENCE [LARGE SCALE GENOMIC DNA]</scope>
    <source>
        <strain evidence="2">cv. E1</strain>
        <tissue evidence="1">Leaf</tissue>
    </source>
</reference>
<evidence type="ECO:0008006" key="3">
    <source>
        <dbReference type="Google" id="ProtNLM"/>
    </source>
</evidence>
<sequence length="109" mass="12171">MLFCLLQTREALSVQDLGFCGPSFTWQRGATSVRLDRALANDEWMLTFPQCLVHHLIRIKSNHRPLLLSTNHNLDLEISLENKWIYLSTDGAVARDTGFGAAGGVARDS</sequence>
<dbReference type="InterPro" id="IPR036691">
    <property type="entry name" value="Endo/exonu/phosph_ase_sf"/>
</dbReference>
<evidence type="ECO:0000313" key="1">
    <source>
        <dbReference type="EMBL" id="KAH1108511.1"/>
    </source>
</evidence>